<evidence type="ECO:0000256" key="1">
    <source>
        <dbReference type="SAM" id="MobiDB-lite"/>
    </source>
</evidence>
<feature type="region of interest" description="Disordered" evidence="1">
    <location>
        <begin position="1"/>
        <end position="67"/>
    </location>
</feature>
<proteinExistence type="predicted"/>
<evidence type="ECO:0000313" key="2">
    <source>
        <dbReference type="EMBL" id="MDN4188779.1"/>
    </source>
</evidence>
<name>A0AAW7LP25_BIFBR</name>
<feature type="compositionally biased region" description="Basic and acidic residues" evidence="1">
    <location>
        <begin position="29"/>
        <end position="40"/>
    </location>
</feature>
<dbReference type="EMBL" id="QELD01000030">
    <property type="protein sequence ID" value="MDN4188779.1"/>
    <property type="molecule type" value="Genomic_DNA"/>
</dbReference>
<reference evidence="2" key="2">
    <citation type="journal article" date="2022" name="3 Biotech.">
        <title>Isomaltooligosaccharides utilization and genomic characterization of human infant anti-inflammatory Bifidobacterium longum and Bifidobacterium breve strains.</title>
        <authorList>
            <person name="Sharma S."/>
            <person name="Singh S."/>
            <person name="Chaudhary V."/>
            <person name="Mantri S."/>
            <person name="Chander A."/>
            <person name="Maurya R."/>
            <person name="Rajarammohan S."/>
            <person name="Singh R.P."/>
            <person name="Rishi P."/>
            <person name="Bishnoi M."/>
            <person name="Bhadada S.K."/>
            <person name="Kondepudi K.K."/>
        </authorList>
    </citation>
    <scope>NUCLEOTIDE SEQUENCE</scope>
    <source>
        <strain evidence="2">Bif11</strain>
    </source>
</reference>
<sequence>MGIESRQAKAWGGDPGAQKRIHTTPAEHPTTDEPKAHDLFHTSSPRPPRLPRRRGSHRRTNIRLHSP</sequence>
<comment type="caution">
    <text evidence="2">The sequence shown here is derived from an EMBL/GenBank/DDBJ whole genome shotgun (WGS) entry which is preliminary data.</text>
</comment>
<reference evidence="2" key="1">
    <citation type="submission" date="2018-05" db="EMBL/GenBank/DDBJ databases">
        <authorList>
            <person name="Kondepudi K.K."/>
            <person name="Singh S."/>
            <person name="Chaudhry V."/>
            <person name="Mantri S."/>
            <person name="Bhadada S."/>
            <person name="Bishnoi M."/>
            <person name="Kaur J."/>
            <person name="Sharma S."/>
            <person name="Bhatia R."/>
        </authorList>
    </citation>
    <scope>NUCLEOTIDE SEQUENCE</scope>
    <source>
        <strain evidence="2">Bif11</strain>
    </source>
</reference>
<feature type="compositionally biased region" description="Basic residues" evidence="1">
    <location>
        <begin position="49"/>
        <end position="67"/>
    </location>
</feature>
<protein>
    <submittedName>
        <fullName evidence="2">Uncharacterized protein</fullName>
    </submittedName>
</protein>
<dbReference type="AlphaFoldDB" id="A0AAW7LP25"/>
<dbReference type="Proteomes" id="UP001169990">
    <property type="component" value="Unassembled WGS sequence"/>
</dbReference>
<evidence type="ECO:0000313" key="3">
    <source>
        <dbReference type="Proteomes" id="UP001169990"/>
    </source>
</evidence>
<gene>
    <name evidence="2" type="ORF">DC496_10795</name>
</gene>
<organism evidence="2 3">
    <name type="scientific">Bifidobacterium breve</name>
    <dbReference type="NCBI Taxonomy" id="1685"/>
    <lineage>
        <taxon>Bacteria</taxon>
        <taxon>Bacillati</taxon>
        <taxon>Actinomycetota</taxon>
        <taxon>Actinomycetes</taxon>
        <taxon>Bifidobacteriales</taxon>
        <taxon>Bifidobacteriaceae</taxon>
        <taxon>Bifidobacterium</taxon>
    </lineage>
</organism>
<accession>A0AAW7LP25</accession>